<dbReference type="OMA" id="KATRGWC"/>
<organism evidence="3 4">
    <name type="scientific">Cyprinus carpio carpio</name>
    <dbReference type="NCBI Taxonomy" id="630221"/>
    <lineage>
        <taxon>Eukaryota</taxon>
        <taxon>Metazoa</taxon>
        <taxon>Chordata</taxon>
        <taxon>Craniata</taxon>
        <taxon>Vertebrata</taxon>
        <taxon>Euteleostomi</taxon>
        <taxon>Actinopterygii</taxon>
        <taxon>Neopterygii</taxon>
        <taxon>Teleostei</taxon>
        <taxon>Ostariophysi</taxon>
        <taxon>Cypriniformes</taxon>
        <taxon>Cyprinidae</taxon>
        <taxon>Cyprininae</taxon>
        <taxon>Cyprinus</taxon>
    </lineage>
</organism>
<protein>
    <recommendedName>
        <fullName evidence="2">HTH CENPB-type domain-containing protein</fullName>
    </recommendedName>
</protein>
<evidence type="ECO:0000313" key="3">
    <source>
        <dbReference type="Ensembl" id="ENSCCRP00000171058.1"/>
    </source>
</evidence>
<name>A0A9J8CNI9_CYPCA</name>
<dbReference type="Pfam" id="PF09607">
    <property type="entry name" value="BrkDBD"/>
    <property type="match status" value="1"/>
</dbReference>
<dbReference type="InterPro" id="IPR009057">
    <property type="entry name" value="Homeodomain-like_sf"/>
</dbReference>
<dbReference type="PANTHER" id="PTHR19303:SF74">
    <property type="entry name" value="POGO TRANSPOSABLE ELEMENT WITH KRAB DOMAIN"/>
    <property type="match status" value="1"/>
</dbReference>
<reference evidence="3" key="2">
    <citation type="submission" date="2025-09" db="UniProtKB">
        <authorList>
            <consortium name="Ensembl"/>
        </authorList>
    </citation>
    <scope>IDENTIFICATION</scope>
</reference>
<dbReference type="PROSITE" id="PS51253">
    <property type="entry name" value="HTH_CENPB"/>
    <property type="match status" value="1"/>
</dbReference>
<evidence type="ECO:0000256" key="1">
    <source>
        <dbReference type="ARBA" id="ARBA00023125"/>
    </source>
</evidence>
<dbReference type="SUPFAM" id="SSF46689">
    <property type="entry name" value="Homeodomain-like"/>
    <property type="match status" value="1"/>
</dbReference>
<dbReference type="AlphaFoldDB" id="A0A9J8CNI9"/>
<dbReference type="SMART" id="SM00674">
    <property type="entry name" value="CENPB"/>
    <property type="match status" value="1"/>
</dbReference>
<dbReference type="Pfam" id="PF03221">
    <property type="entry name" value="HTH_Tnp_Tc5"/>
    <property type="match status" value="1"/>
</dbReference>
<keyword evidence="1" id="KW-0238">DNA-binding</keyword>
<dbReference type="PANTHER" id="PTHR19303">
    <property type="entry name" value="TRANSPOSON"/>
    <property type="match status" value="1"/>
</dbReference>
<dbReference type="InterPro" id="IPR006600">
    <property type="entry name" value="HTH_CenpB_DNA-bd_dom"/>
</dbReference>
<dbReference type="InterPro" id="IPR050863">
    <property type="entry name" value="CenT-Element_Derived"/>
</dbReference>
<dbReference type="GeneTree" id="ENSGT00940000163759"/>
<dbReference type="Proteomes" id="UP001108240">
    <property type="component" value="Unplaced"/>
</dbReference>
<reference evidence="3" key="1">
    <citation type="submission" date="2025-08" db="UniProtKB">
        <authorList>
            <consortium name="Ensembl"/>
        </authorList>
    </citation>
    <scope>IDENTIFICATION</scope>
</reference>
<evidence type="ECO:0000313" key="4">
    <source>
        <dbReference type="Proteomes" id="UP001108240"/>
    </source>
</evidence>
<feature type="domain" description="HTH CENPB-type" evidence="2">
    <location>
        <begin position="57"/>
        <end position="128"/>
    </location>
</feature>
<accession>A0A9J8CNI9</accession>
<dbReference type="InterPro" id="IPR010921">
    <property type="entry name" value="Trp_repressor/repl_initiator"/>
</dbReference>
<dbReference type="Gene3D" id="1.10.10.60">
    <property type="entry name" value="Homeodomain-like"/>
    <property type="match status" value="2"/>
</dbReference>
<dbReference type="Ensembl" id="ENSCCRT00000179769.1">
    <property type="protein sequence ID" value="ENSCCRP00000171058.1"/>
    <property type="gene ID" value="ENSCCRG00000059039.1"/>
</dbReference>
<dbReference type="GO" id="GO:0043565">
    <property type="term" value="F:sequence-specific DNA binding"/>
    <property type="evidence" value="ECO:0007669"/>
    <property type="project" value="InterPro"/>
</dbReference>
<keyword evidence="4" id="KW-1185">Reference proteome</keyword>
<sequence length="172" mass="19787">MPPKRKSYSVDYKLQIVKYAAENGNRAAERKFGVSEKLVRDWRKTEVTLTQMKKTKKANRGLKARWPELEERVHRWVLEQRAAGRGLSTVQLRLHAMVVAKEMNINDFAGGPSWCYRFMQRNRLSIRARTTLCQKLPADFQTTGALSSIERPLVAVDGNVFSCFLVLNKCDL</sequence>
<evidence type="ECO:0000259" key="2">
    <source>
        <dbReference type="PROSITE" id="PS51253"/>
    </source>
</evidence>
<proteinExistence type="predicted"/>
<dbReference type="GO" id="GO:0005634">
    <property type="term" value="C:nucleus"/>
    <property type="evidence" value="ECO:0007669"/>
    <property type="project" value="TreeGrafter"/>
</dbReference>
<dbReference type="InterPro" id="IPR018586">
    <property type="entry name" value="Brinker_DNA-bd"/>
</dbReference>
<dbReference type="SUPFAM" id="SSF48295">
    <property type="entry name" value="TrpR-like"/>
    <property type="match status" value="1"/>
</dbReference>